<protein>
    <recommendedName>
        <fullName evidence="1">ESAT-6-like protein</fullName>
    </recommendedName>
</protein>
<evidence type="ECO:0000313" key="3">
    <source>
        <dbReference type="Proteomes" id="UP001501645"/>
    </source>
</evidence>
<dbReference type="Gene3D" id="1.10.287.1060">
    <property type="entry name" value="ESAT-6-like"/>
    <property type="match status" value="1"/>
</dbReference>
<dbReference type="SUPFAM" id="SSF140453">
    <property type="entry name" value="EsxAB dimer-like"/>
    <property type="match status" value="1"/>
</dbReference>
<gene>
    <name evidence="2" type="ORF">GCM10023351_29350</name>
</gene>
<evidence type="ECO:0000313" key="2">
    <source>
        <dbReference type="EMBL" id="GAA4782174.1"/>
    </source>
</evidence>
<reference evidence="3" key="1">
    <citation type="journal article" date="2019" name="Int. J. Syst. Evol. Microbiol.">
        <title>The Global Catalogue of Microorganisms (GCM) 10K type strain sequencing project: providing services to taxonomists for standard genome sequencing and annotation.</title>
        <authorList>
            <consortium name="The Broad Institute Genomics Platform"/>
            <consortium name="The Broad Institute Genome Sequencing Center for Infectious Disease"/>
            <person name="Wu L."/>
            <person name="Ma J."/>
        </authorList>
    </citation>
    <scope>NUCLEOTIDE SEQUENCE [LARGE SCALE GENOMIC DNA]</scope>
    <source>
        <strain evidence="3">JCM 18537</strain>
    </source>
</reference>
<dbReference type="InterPro" id="IPR036689">
    <property type="entry name" value="ESAT-6-like_sf"/>
</dbReference>
<comment type="caution">
    <text evidence="2">The sequence shown here is derived from an EMBL/GenBank/DDBJ whole genome shotgun (WGS) entry which is preliminary data.</text>
</comment>
<accession>A0ABP9AJ21</accession>
<dbReference type="Proteomes" id="UP001501645">
    <property type="component" value="Unassembled WGS sequence"/>
</dbReference>
<proteinExistence type="inferred from homology"/>
<dbReference type="Pfam" id="PF06013">
    <property type="entry name" value="WXG100"/>
    <property type="match status" value="1"/>
</dbReference>
<sequence>MPAYVVDSDALMTQAANIDSTRARIQSDTDAMSGQLAQLEAVWQGSASAGFQSVLLQWRAAQQNMHDALASIGQALGLAGGQYAEAEQFSVGMFR</sequence>
<name>A0ABP9AJ21_9MICO</name>
<keyword evidence="3" id="KW-1185">Reference proteome</keyword>
<evidence type="ECO:0000256" key="1">
    <source>
        <dbReference type="RuleBase" id="RU362001"/>
    </source>
</evidence>
<comment type="similarity">
    <text evidence="1">Belongs to the WXG100 family.</text>
</comment>
<dbReference type="InterPro" id="IPR010310">
    <property type="entry name" value="T7SS_ESAT-6-like"/>
</dbReference>
<organism evidence="2 3">
    <name type="scientific">Microbacterium gilvum</name>
    <dbReference type="NCBI Taxonomy" id="1336204"/>
    <lineage>
        <taxon>Bacteria</taxon>
        <taxon>Bacillati</taxon>
        <taxon>Actinomycetota</taxon>
        <taxon>Actinomycetes</taxon>
        <taxon>Micrococcales</taxon>
        <taxon>Microbacteriaceae</taxon>
        <taxon>Microbacterium</taxon>
    </lineage>
</organism>
<dbReference type="NCBIfam" id="TIGR03930">
    <property type="entry name" value="WXG100_ESAT6"/>
    <property type="match status" value="1"/>
</dbReference>
<dbReference type="RefSeq" id="WP_345440724.1">
    <property type="nucleotide sequence ID" value="NZ_BAABKO010000005.1"/>
</dbReference>
<dbReference type="EMBL" id="BAABKO010000005">
    <property type="protein sequence ID" value="GAA4782174.1"/>
    <property type="molecule type" value="Genomic_DNA"/>
</dbReference>